<keyword evidence="3" id="KW-1185">Reference proteome</keyword>
<dbReference type="KEGG" id="gfm:Enr17x_15060"/>
<sequence>MHTDHIVVGCVGAKDVVGIQFDIDQTGDGVQCDQIDGFAARSRDQLQIVKSTEQQVGESTIGHHLGNPVAGSESIVNHDLSGCRGGTGIDVQTATGGRAEDSGPFHASEGKPQIDVGVARQSGDDIAAAQGIVHVREVTGVMVGNEADVHVINTGAPVKVNRDVGGIVSVGVENVFQEEVGGGVQVRTVGSTNRRSRRGKERQTAGRFVDVQRIAVGRTDDREGENIGLGSREEVRRIDVDHQIGARSIQHRINRISGRILETGSQHVQYQVVSTRAGVDVFDAAVGYRQLRITGKTEGSRTGAHTQRQHGRRQAGKVQIENVPGNRRQSRIAAIDGNR</sequence>
<name>A0A518I8P7_9PLAN</name>
<dbReference type="Proteomes" id="UP000318313">
    <property type="component" value="Chromosome"/>
</dbReference>
<gene>
    <name evidence="2" type="ORF">Enr17x_15060</name>
</gene>
<feature type="region of interest" description="Disordered" evidence="1">
    <location>
        <begin position="296"/>
        <end position="316"/>
    </location>
</feature>
<protein>
    <submittedName>
        <fullName evidence="2">Uncharacterized protein</fullName>
    </submittedName>
</protein>
<evidence type="ECO:0000313" key="3">
    <source>
        <dbReference type="Proteomes" id="UP000318313"/>
    </source>
</evidence>
<accession>A0A518I8P7</accession>
<evidence type="ECO:0000256" key="1">
    <source>
        <dbReference type="SAM" id="MobiDB-lite"/>
    </source>
</evidence>
<dbReference type="EMBL" id="CP037452">
    <property type="protein sequence ID" value="QDV49488.1"/>
    <property type="molecule type" value="Genomic_DNA"/>
</dbReference>
<evidence type="ECO:0000313" key="2">
    <source>
        <dbReference type="EMBL" id="QDV49488.1"/>
    </source>
</evidence>
<organism evidence="2 3">
    <name type="scientific">Gimesia fumaroli</name>
    <dbReference type="NCBI Taxonomy" id="2527976"/>
    <lineage>
        <taxon>Bacteria</taxon>
        <taxon>Pseudomonadati</taxon>
        <taxon>Planctomycetota</taxon>
        <taxon>Planctomycetia</taxon>
        <taxon>Planctomycetales</taxon>
        <taxon>Planctomycetaceae</taxon>
        <taxon>Gimesia</taxon>
    </lineage>
</organism>
<proteinExistence type="predicted"/>
<reference evidence="2 3" key="1">
    <citation type="submission" date="2019-03" db="EMBL/GenBank/DDBJ databases">
        <title>Deep-cultivation of Planctomycetes and their phenomic and genomic characterization uncovers novel biology.</title>
        <authorList>
            <person name="Wiegand S."/>
            <person name="Jogler M."/>
            <person name="Boedeker C."/>
            <person name="Pinto D."/>
            <person name="Vollmers J."/>
            <person name="Rivas-Marin E."/>
            <person name="Kohn T."/>
            <person name="Peeters S.H."/>
            <person name="Heuer A."/>
            <person name="Rast P."/>
            <person name="Oberbeckmann S."/>
            <person name="Bunk B."/>
            <person name="Jeske O."/>
            <person name="Meyerdierks A."/>
            <person name="Storesund J.E."/>
            <person name="Kallscheuer N."/>
            <person name="Luecker S."/>
            <person name="Lage O.M."/>
            <person name="Pohl T."/>
            <person name="Merkel B.J."/>
            <person name="Hornburger P."/>
            <person name="Mueller R.-W."/>
            <person name="Bruemmer F."/>
            <person name="Labrenz M."/>
            <person name="Spormann A.M."/>
            <person name="Op den Camp H."/>
            <person name="Overmann J."/>
            <person name="Amann R."/>
            <person name="Jetten M.S.M."/>
            <person name="Mascher T."/>
            <person name="Medema M.H."/>
            <person name="Devos D.P."/>
            <person name="Kaster A.-K."/>
            <person name="Ovreas L."/>
            <person name="Rohde M."/>
            <person name="Galperin M.Y."/>
            <person name="Jogler C."/>
        </authorList>
    </citation>
    <scope>NUCLEOTIDE SEQUENCE [LARGE SCALE GENOMIC DNA]</scope>
    <source>
        <strain evidence="2 3">Enr17</strain>
    </source>
</reference>
<dbReference type="AlphaFoldDB" id="A0A518I8P7"/>